<evidence type="ECO:0000256" key="6">
    <source>
        <dbReference type="SAM" id="MobiDB-lite"/>
    </source>
</evidence>
<feature type="domain" description="SusD-like N-terminal" evidence="8">
    <location>
        <begin position="69"/>
        <end position="221"/>
    </location>
</feature>
<dbReference type="Pfam" id="PF07980">
    <property type="entry name" value="SusD_RagB"/>
    <property type="match status" value="1"/>
</dbReference>
<dbReference type="Proteomes" id="UP001500954">
    <property type="component" value="Unassembled WGS sequence"/>
</dbReference>
<organism evidence="9 10">
    <name type="scientific">Snuella lapsa</name>
    <dbReference type="NCBI Taxonomy" id="870481"/>
    <lineage>
        <taxon>Bacteria</taxon>
        <taxon>Pseudomonadati</taxon>
        <taxon>Bacteroidota</taxon>
        <taxon>Flavobacteriia</taxon>
        <taxon>Flavobacteriales</taxon>
        <taxon>Flavobacteriaceae</taxon>
        <taxon>Snuella</taxon>
    </lineage>
</organism>
<comment type="subcellular location">
    <subcellularLocation>
        <location evidence="1">Cell outer membrane</location>
    </subcellularLocation>
</comment>
<proteinExistence type="inferred from homology"/>
<keyword evidence="3" id="KW-0732">Signal</keyword>
<evidence type="ECO:0000313" key="9">
    <source>
        <dbReference type="EMBL" id="GAA3571358.1"/>
    </source>
</evidence>
<dbReference type="PROSITE" id="PS51257">
    <property type="entry name" value="PROKAR_LIPOPROTEIN"/>
    <property type="match status" value="1"/>
</dbReference>
<dbReference type="EMBL" id="BAABCY010000058">
    <property type="protein sequence ID" value="GAA3571358.1"/>
    <property type="molecule type" value="Genomic_DNA"/>
</dbReference>
<keyword evidence="5" id="KW-0998">Cell outer membrane</keyword>
<feature type="domain" description="RagB/SusD" evidence="7">
    <location>
        <begin position="288"/>
        <end position="560"/>
    </location>
</feature>
<evidence type="ECO:0000256" key="4">
    <source>
        <dbReference type="ARBA" id="ARBA00023136"/>
    </source>
</evidence>
<comment type="caution">
    <text evidence="9">The sequence shown here is derived from an EMBL/GenBank/DDBJ whole genome shotgun (WGS) entry which is preliminary data.</text>
</comment>
<dbReference type="InterPro" id="IPR033985">
    <property type="entry name" value="SusD-like_N"/>
</dbReference>
<dbReference type="SUPFAM" id="SSF48452">
    <property type="entry name" value="TPR-like"/>
    <property type="match status" value="1"/>
</dbReference>
<feature type="region of interest" description="Disordered" evidence="6">
    <location>
        <begin position="536"/>
        <end position="560"/>
    </location>
</feature>
<keyword evidence="4" id="KW-0472">Membrane</keyword>
<reference evidence="10" key="1">
    <citation type="journal article" date="2019" name="Int. J. Syst. Evol. Microbiol.">
        <title>The Global Catalogue of Microorganisms (GCM) 10K type strain sequencing project: providing services to taxonomists for standard genome sequencing and annotation.</title>
        <authorList>
            <consortium name="The Broad Institute Genomics Platform"/>
            <consortium name="The Broad Institute Genome Sequencing Center for Infectious Disease"/>
            <person name="Wu L."/>
            <person name="Ma J."/>
        </authorList>
    </citation>
    <scope>NUCLEOTIDE SEQUENCE [LARGE SCALE GENOMIC DNA]</scope>
    <source>
        <strain evidence="10">JCM 17111</strain>
    </source>
</reference>
<dbReference type="Pfam" id="PF14322">
    <property type="entry name" value="SusD-like_3"/>
    <property type="match status" value="1"/>
</dbReference>
<dbReference type="Gene3D" id="1.25.40.390">
    <property type="match status" value="1"/>
</dbReference>
<comment type="similarity">
    <text evidence="2">Belongs to the SusD family.</text>
</comment>
<evidence type="ECO:0000259" key="7">
    <source>
        <dbReference type="Pfam" id="PF07980"/>
    </source>
</evidence>
<sequence length="560" mass="62334">MKKIIYSLFIILGLTACDKDFLDRTPLDQISSSDVYNDEALAQAYINNTMGRLPFGIHGSAGYGQFPCMLASITDEARAKSGWVQNNTVVIKGGITPTNSGGLGLWDSAYRTIRQTNEIIEGMEASPLGDAFKANAVAQARYIRAFSYFDLTRRYGDIPLIAKVQTIEDDLSVSQTSRSEIYDFVISELKEITSSLPNLSDVGSSKISKQAAIALAARTALYAEKWSEAASLADQLITGSDNNGLVLYDNYRDLFLSEGNNVETIFEKQTLPPLVGQSFGLYNFPVRWRSDWGGQTDPTQELVDDYEMDNGLYITDLGSGYDASNPYANRDPRFYASIFYHGSEFSEIAPSKGEPFIDMEWNNGNEGPGDPGKFHGAASITGYLVKKFANPKDGFSPQSGRSVSSWQEIRYAEVLLIYAEAANEAEGPIAKVYNALNQIRQRAGMPNIPSGLTKEQMRDRIRHERKIELVFENHRYWDLLRWGIAKDVLDGFVPHGIKIERTAGAPSKADEPQLFDPQYLTYSVFEVKGRTQTFPESNFKLPIPQSEIDKNPSLNQNPGY</sequence>
<evidence type="ECO:0000256" key="3">
    <source>
        <dbReference type="ARBA" id="ARBA00022729"/>
    </source>
</evidence>
<evidence type="ECO:0000313" key="10">
    <source>
        <dbReference type="Proteomes" id="UP001500954"/>
    </source>
</evidence>
<evidence type="ECO:0000256" key="5">
    <source>
        <dbReference type="ARBA" id="ARBA00023237"/>
    </source>
</evidence>
<evidence type="ECO:0000259" key="8">
    <source>
        <dbReference type="Pfam" id="PF14322"/>
    </source>
</evidence>
<evidence type="ECO:0000256" key="1">
    <source>
        <dbReference type="ARBA" id="ARBA00004442"/>
    </source>
</evidence>
<gene>
    <name evidence="9" type="ORF">GCM10022395_21090</name>
</gene>
<dbReference type="RefSeq" id="WP_345005997.1">
    <property type="nucleotide sequence ID" value="NZ_BAABCY010000058.1"/>
</dbReference>
<protein>
    <submittedName>
        <fullName evidence="9">RagB/SusD family nutrient uptake outer membrane protein</fullName>
    </submittedName>
</protein>
<keyword evidence="10" id="KW-1185">Reference proteome</keyword>
<dbReference type="InterPro" id="IPR011990">
    <property type="entry name" value="TPR-like_helical_dom_sf"/>
</dbReference>
<evidence type="ECO:0000256" key="2">
    <source>
        <dbReference type="ARBA" id="ARBA00006275"/>
    </source>
</evidence>
<dbReference type="InterPro" id="IPR012944">
    <property type="entry name" value="SusD_RagB_dom"/>
</dbReference>
<name>A0ABP6XWY0_9FLAO</name>
<accession>A0ABP6XWY0</accession>
<dbReference type="CDD" id="cd08977">
    <property type="entry name" value="SusD"/>
    <property type="match status" value="1"/>
</dbReference>